<proteinExistence type="predicted"/>
<dbReference type="EMBL" id="CM000207">
    <property type="protein sequence ID" value="EAN76255.1"/>
    <property type="molecule type" value="Genomic_DNA"/>
</dbReference>
<sequence length="36" mass="4212">MYTLSARSHVNIIFVIIIITLTIIHEMKKNKQSKLN</sequence>
<keyword evidence="1" id="KW-1133">Transmembrane helix</keyword>
<keyword evidence="3" id="KW-1185">Reference proteome</keyword>
<evidence type="ECO:0000313" key="2">
    <source>
        <dbReference type="EMBL" id="EAN76255.1"/>
    </source>
</evidence>
<dbReference type="GeneID" id="3660223"/>
<name>Q38G15_TRYB2</name>
<keyword evidence="1" id="KW-0812">Transmembrane</keyword>
<feature type="transmembrane region" description="Helical" evidence="1">
    <location>
        <begin position="6"/>
        <end position="24"/>
    </location>
</feature>
<organism evidence="2 3">
    <name type="scientific">Trypanosoma brucei brucei (strain 927/4 GUTat10.1)</name>
    <dbReference type="NCBI Taxonomy" id="185431"/>
    <lineage>
        <taxon>Eukaryota</taxon>
        <taxon>Discoba</taxon>
        <taxon>Euglenozoa</taxon>
        <taxon>Kinetoplastea</taxon>
        <taxon>Metakinetoplastina</taxon>
        <taxon>Trypanosomatida</taxon>
        <taxon>Trypanosomatidae</taxon>
        <taxon>Trypanosoma</taxon>
    </lineage>
</organism>
<dbReference type="AlphaFoldDB" id="Q38G15"/>
<reference evidence="2 3" key="2">
    <citation type="journal article" date="2005" name="Science">
        <title>The genome of the African trypanosome Trypanosoma brucei.</title>
        <authorList>
            <person name="Berriman M."/>
            <person name="Ghedin E."/>
            <person name="Hertz-Fowler C."/>
            <person name="Blandin G."/>
            <person name="Renauld H."/>
            <person name="Bartholomeu D.C."/>
            <person name="Lennard N.J."/>
            <person name="Caler E."/>
            <person name="Hamlin N.E."/>
            <person name="Haas B."/>
            <person name="Bohme U."/>
            <person name="Hannick L."/>
            <person name="Aslett M.A."/>
            <person name="Shallom J."/>
            <person name="Marcello L."/>
            <person name="Hou L."/>
            <person name="Wickstead B."/>
            <person name="Alsmark U.C."/>
            <person name="Arrowsmith C."/>
            <person name="Atkin R.J."/>
            <person name="Barron A.J."/>
            <person name="Bringaud F."/>
            <person name="Brooks K."/>
            <person name="Carrington M."/>
            <person name="Cherevach I."/>
            <person name="Chillingworth T.J."/>
            <person name="Churcher C."/>
            <person name="Clark L.N."/>
            <person name="Corton C.H."/>
            <person name="Cronin A."/>
            <person name="Davies R.M."/>
            <person name="Doggett J."/>
            <person name="Djikeng A."/>
            <person name="Feldblyum T."/>
            <person name="Field M.C."/>
            <person name="Fraser A."/>
            <person name="Goodhead I."/>
            <person name="Hance Z."/>
            <person name="Harper D."/>
            <person name="Harris B.R."/>
            <person name="Hauser H."/>
            <person name="Hostetler J."/>
            <person name="Ivens A."/>
            <person name="Jagels K."/>
            <person name="Johnson D."/>
            <person name="Johnson J."/>
            <person name="Jones K."/>
            <person name="Kerhornou A.X."/>
            <person name="Koo H."/>
            <person name="Larke N."/>
            <person name="Landfear S."/>
            <person name="Larkin C."/>
            <person name="Leech V."/>
            <person name="Line A."/>
            <person name="Lord A."/>
            <person name="Macleod A."/>
            <person name="Mooney P.J."/>
            <person name="Moule S."/>
            <person name="Martin D.M."/>
            <person name="Morgan G.W."/>
            <person name="Mungall K."/>
            <person name="Norbertczak H."/>
            <person name="Ormond D."/>
            <person name="Pai G."/>
            <person name="Peacock C.S."/>
            <person name="Peterson J."/>
            <person name="Quail M.A."/>
            <person name="Rabbinowitsch E."/>
            <person name="Rajandream M.A."/>
            <person name="Reitter C."/>
            <person name="Salzberg S.L."/>
            <person name="Sanders M."/>
            <person name="Schobel S."/>
            <person name="Sharp S."/>
            <person name="Simmonds M."/>
            <person name="Simpson A.J."/>
            <person name="Tallon L."/>
            <person name="Turner C.M."/>
            <person name="Tait A."/>
            <person name="Tivey A.R."/>
            <person name="Van Aken S."/>
            <person name="Walker D."/>
            <person name="Wanless D."/>
            <person name="Wang S."/>
            <person name="White B."/>
            <person name="White O."/>
            <person name="Whitehead S."/>
            <person name="Woodward J."/>
            <person name="Wortman J."/>
            <person name="Adams M.D."/>
            <person name="Embley T.M."/>
            <person name="Gull K."/>
            <person name="Ullu E."/>
            <person name="Barry J.D."/>
            <person name="Fairlamb A.H."/>
            <person name="Opperdoes F."/>
            <person name="Barrell B.G."/>
            <person name="Donelson J.E."/>
            <person name="Hall N."/>
            <person name="Fraser C.M."/>
            <person name="Melville S.E."/>
            <person name="El-Sayed N.M."/>
        </authorList>
    </citation>
    <scope>NUCLEOTIDE SEQUENCE [LARGE SCALE GENOMIC DNA]</scope>
    <source>
        <strain evidence="2 3">927/4 GUTat10.1</strain>
    </source>
</reference>
<evidence type="ECO:0000256" key="1">
    <source>
        <dbReference type="SAM" id="Phobius"/>
    </source>
</evidence>
<dbReference type="PaxDb" id="5691-EAN76255"/>
<keyword evidence="1" id="KW-0472">Membrane</keyword>
<dbReference type="RefSeq" id="XP_024498419.1">
    <property type="nucleotide sequence ID" value="XM_024642669.1"/>
</dbReference>
<gene>
    <name evidence="2" type="ORF">Tb09.v1.0050</name>
</gene>
<dbReference type="Proteomes" id="UP000008524">
    <property type="component" value="Chromosome 9"/>
</dbReference>
<evidence type="ECO:0000313" key="3">
    <source>
        <dbReference type="Proteomes" id="UP000008524"/>
    </source>
</evidence>
<dbReference type="KEGG" id="tbr:Tb09.v1.0050"/>
<dbReference type="InParanoid" id="Q38G15"/>
<accession>Q38G15</accession>
<protein>
    <submittedName>
        <fullName evidence="2">Uncharacterized protein</fullName>
    </submittedName>
</protein>
<reference evidence="2 3" key="1">
    <citation type="journal article" date="2005" name="Science">
        <title>Comparative genomics of trypanosomatid parasitic protozoa.</title>
        <authorList>
            <person name="El-Sayed N.M."/>
            <person name="Myler P.J."/>
            <person name="Blandin G."/>
            <person name="Berriman M."/>
            <person name="Crabtree J."/>
            <person name="Aggarwal G."/>
            <person name="Caler E."/>
            <person name="Renauld H."/>
            <person name="Worthey E.A."/>
            <person name="Hertz-Fowler C."/>
            <person name="Ghedin E."/>
            <person name="Peacock C."/>
            <person name="Bartholomeu D.C."/>
            <person name="Haas B.J."/>
            <person name="Tran A.N."/>
            <person name="Wortman J.R."/>
            <person name="Alsmark U.C."/>
            <person name="Angiuoli S."/>
            <person name="Anupama A."/>
            <person name="Badger J."/>
            <person name="Bringaud F."/>
            <person name="Cadag E."/>
            <person name="Carlton J.M."/>
            <person name="Cerqueira G.C."/>
            <person name="Creasy T."/>
            <person name="Delcher A.L."/>
            <person name="Djikeng A."/>
            <person name="Embley T.M."/>
            <person name="Hauser C."/>
            <person name="Ivens A.C."/>
            <person name="Kummerfeld S.K."/>
            <person name="Pereira-Leal J.B."/>
            <person name="Nilsson D."/>
            <person name="Peterson J."/>
            <person name="Salzberg S.L."/>
            <person name="Shallom J."/>
            <person name="Silva J.C."/>
            <person name="Sundaram J."/>
            <person name="Westenberger S."/>
            <person name="White O."/>
            <person name="Melville S.E."/>
            <person name="Donelson J.E."/>
            <person name="Andersson B."/>
            <person name="Stuart K.D."/>
            <person name="Hall N."/>
        </authorList>
    </citation>
    <scope>NUCLEOTIDE SEQUENCE [LARGE SCALE GENOMIC DNA]</scope>
    <source>
        <strain evidence="2 3">927/4 GUTat10.1</strain>
    </source>
</reference>